<protein>
    <submittedName>
        <fullName evidence="6">WD repeat domain 49</fullName>
    </submittedName>
</protein>
<keyword evidence="1 3" id="KW-0853">WD repeat</keyword>
<dbReference type="Gene3D" id="2.130.10.10">
    <property type="entry name" value="YVTN repeat-like/Quinoprotein amine dehydrogenase"/>
    <property type="match status" value="3"/>
</dbReference>
<feature type="repeat" description="WD" evidence="3">
    <location>
        <begin position="601"/>
        <end position="641"/>
    </location>
</feature>
<dbReference type="Gene3D" id="1.10.238.10">
    <property type="entry name" value="EF-hand"/>
    <property type="match status" value="1"/>
</dbReference>
<evidence type="ECO:0000256" key="2">
    <source>
        <dbReference type="ARBA" id="ARBA00022737"/>
    </source>
</evidence>
<reference evidence="6" key="2">
    <citation type="submission" date="2025-08" db="UniProtKB">
        <authorList>
            <consortium name="Ensembl"/>
        </authorList>
    </citation>
    <scope>IDENTIFICATION</scope>
</reference>
<dbReference type="Proteomes" id="UP000694620">
    <property type="component" value="Chromosome 2"/>
</dbReference>
<feature type="repeat" description="WD" evidence="3">
    <location>
        <begin position="380"/>
        <end position="413"/>
    </location>
</feature>
<feature type="region of interest" description="Disordered" evidence="4">
    <location>
        <begin position="1008"/>
        <end position="1042"/>
    </location>
</feature>
<dbReference type="PROSITE" id="PS50082">
    <property type="entry name" value="WD_REPEATS_2"/>
    <property type="match status" value="4"/>
</dbReference>
<name>A0A8C4X7Y3_ERPCA</name>
<dbReference type="InterPro" id="IPR020472">
    <property type="entry name" value="WD40_PAC1"/>
</dbReference>
<reference evidence="6" key="1">
    <citation type="submission" date="2021-06" db="EMBL/GenBank/DDBJ databases">
        <authorList>
            <consortium name="Wellcome Sanger Institute Data Sharing"/>
        </authorList>
    </citation>
    <scope>NUCLEOTIDE SEQUENCE [LARGE SCALE GENOMIC DNA]</scope>
</reference>
<evidence type="ECO:0000259" key="5">
    <source>
        <dbReference type="PROSITE" id="PS50222"/>
    </source>
</evidence>
<dbReference type="Pfam" id="PF00400">
    <property type="entry name" value="WD40"/>
    <property type="match status" value="5"/>
</dbReference>
<dbReference type="SMART" id="SM00320">
    <property type="entry name" value="WD40"/>
    <property type="match status" value="11"/>
</dbReference>
<dbReference type="SUPFAM" id="SSF50978">
    <property type="entry name" value="WD40 repeat-like"/>
    <property type="match status" value="3"/>
</dbReference>
<keyword evidence="2" id="KW-0677">Repeat</keyword>
<dbReference type="InterPro" id="IPR015943">
    <property type="entry name" value="WD40/YVTN_repeat-like_dom_sf"/>
</dbReference>
<keyword evidence="7" id="KW-1185">Reference proteome</keyword>
<feature type="domain" description="EF-hand" evidence="5">
    <location>
        <begin position="63"/>
        <end position="98"/>
    </location>
</feature>
<dbReference type="Ensembl" id="ENSECRT00000011557.1">
    <property type="protein sequence ID" value="ENSECRP00000011370.1"/>
    <property type="gene ID" value="ENSECRG00000007581.1"/>
</dbReference>
<evidence type="ECO:0000313" key="6">
    <source>
        <dbReference type="Ensembl" id="ENSECRP00000011370.1"/>
    </source>
</evidence>
<evidence type="ECO:0000313" key="7">
    <source>
        <dbReference type="Proteomes" id="UP000694620"/>
    </source>
</evidence>
<evidence type="ECO:0000256" key="3">
    <source>
        <dbReference type="PROSITE-ProRule" id="PRU00221"/>
    </source>
</evidence>
<sequence length="1042" mass="117715">MGSTDKTEMKESLKREEGDLQNRMNMKDFEKMKTIFLAPDLNEPVSLTREEFIERISSVVGWGTKEEYGELFDRIDVTRDGSIDWEKVTSFLLLELNEKDERTKSTIVPQWKDIVLLPLLHKEAIHKMVYLKTSSRYLSISKDGLLGVWGDSLELSQSIRIATDSVRPKDLWVTSLASMPNVNKIAVAFTSKEICFYDLLSKQEFSCQYKLQDLENTPLSMDYWYNPSDLNKAVLSFGDTGGQVNGICFTTAIITLFERTSSSPDQDSVTIIKWNELISSSHKCCYVFRFMAHSRSWVRQVKYIGNLEAFLSCSTCSTNSMVLGWKERDKAAPRTTTISTIKGINAFDYHVGLNLIATAGVNNKVCLWNPYVISKPAGILQGHLANVIAVQFIVGKKQLLSFSKDKVLRVWDVLSQLCIYRISSIFPKCTGFHTLLFFEEDHGRLFLTFNGQISLLELKQETGKRITSHEKSVTCVLYNSVFKQVISSDIDSTVTFWMIDTGQKIKQFTKCHGNSEITTMALDASETRLFTAGTDGTVKVWDFNGHCHHKLNAGQDQSAEISQILVLKRTILILGWERFITIFRLNTFTQFFIQPSEWKGGVQHLDDILCAAFLPPQTLVTGSYDGEIIIWNSNTENASRRLHSDSKRTLKSKSDSQILKLRASGNVHRRGSIYPFKNDRSPSAVSEGDAECNYTVTRLCFLEARNNMSAAGGANLVSCGGSGFVRFWSTSRNLLIAEFIAHKDAGSIIMTVDKSNHYLITGDCDGLIKVWSIQEYCLDLSESVFKQPPPLQASFQPHIDCVTHLEMCVHNGRLLIISASADCSVAVSDIWGLPIGIFGQEEHWRIDANVEHFPENAQLLDYENNSTEDEHISHGELLKEEKKAFEPEIPEYITNVPTDLMEMEPVANIWENSILGKKFKERRTSKGNSHRPFIWDKMQSAVGTFSSLHIEELGSITEINKPDFITNPHKYFSEKSEEKSTEPAIPTSDSTVLIAAFDERSLFPKDFLDRKKKSKDADEAKVNKKQKSKKQTGPQAKTLQAL</sequence>
<organism evidence="6 7">
    <name type="scientific">Erpetoichthys calabaricus</name>
    <name type="common">Rope fish</name>
    <name type="synonym">Calamoichthys calabaricus</name>
    <dbReference type="NCBI Taxonomy" id="27687"/>
    <lineage>
        <taxon>Eukaryota</taxon>
        <taxon>Metazoa</taxon>
        <taxon>Chordata</taxon>
        <taxon>Craniata</taxon>
        <taxon>Vertebrata</taxon>
        <taxon>Euteleostomi</taxon>
        <taxon>Actinopterygii</taxon>
        <taxon>Polypteriformes</taxon>
        <taxon>Polypteridae</taxon>
        <taxon>Erpetoichthys</taxon>
    </lineage>
</organism>
<dbReference type="InterPro" id="IPR019775">
    <property type="entry name" value="WD40_repeat_CS"/>
</dbReference>
<feature type="repeat" description="WD" evidence="3">
    <location>
        <begin position="466"/>
        <end position="507"/>
    </location>
</feature>
<dbReference type="InterPro" id="IPR002048">
    <property type="entry name" value="EF_hand_dom"/>
</dbReference>
<dbReference type="InterPro" id="IPR051242">
    <property type="entry name" value="WD-EF-hand_domain"/>
</dbReference>
<dbReference type="SUPFAM" id="SSF47473">
    <property type="entry name" value="EF-hand"/>
    <property type="match status" value="1"/>
</dbReference>
<dbReference type="AlphaFoldDB" id="A0A8C4X7Y3"/>
<dbReference type="PROSITE" id="PS00678">
    <property type="entry name" value="WD_REPEATS_1"/>
    <property type="match status" value="1"/>
</dbReference>
<dbReference type="GeneTree" id="ENSGT00940000160751"/>
<dbReference type="GO" id="GO:0005509">
    <property type="term" value="F:calcium ion binding"/>
    <property type="evidence" value="ECO:0007669"/>
    <property type="project" value="InterPro"/>
</dbReference>
<accession>A0A8C4X7Y3</accession>
<dbReference type="InterPro" id="IPR011992">
    <property type="entry name" value="EF-hand-dom_pair"/>
</dbReference>
<dbReference type="PANTHER" id="PTHR44324">
    <property type="entry name" value="WD40 REPEAT DOMAIN 95"/>
    <property type="match status" value="1"/>
</dbReference>
<evidence type="ECO:0000256" key="4">
    <source>
        <dbReference type="SAM" id="MobiDB-lite"/>
    </source>
</evidence>
<dbReference type="PRINTS" id="PR00320">
    <property type="entry name" value="GPROTEINBRPT"/>
</dbReference>
<feature type="repeat" description="WD" evidence="3">
    <location>
        <begin position="514"/>
        <end position="544"/>
    </location>
</feature>
<feature type="compositionally biased region" description="Basic and acidic residues" evidence="4">
    <location>
        <begin position="1008"/>
        <end position="1022"/>
    </location>
</feature>
<proteinExistence type="predicted"/>
<dbReference type="PROSITE" id="PS50222">
    <property type="entry name" value="EF_HAND_2"/>
    <property type="match status" value="1"/>
</dbReference>
<dbReference type="PANTHER" id="PTHR44324:SF1">
    <property type="entry name" value="WD REPEAT-CONTAINING PROTEIN 49"/>
    <property type="match status" value="1"/>
</dbReference>
<dbReference type="InterPro" id="IPR001680">
    <property type="entry name" value="WD40_rpt"/>
</dbReference>
<gene>
    <name evidence="6" type="primary">WDR49</name>
</gene>
<dbReference type="PROSITE" id="PS50294">
    <property type="entry name" value="WD_REPEATS_REGION"/>
    <property type="match status" value="1"/>
</dbReference>
<reference evidence="6" key="3">
    <citation type="submission" date="2025-09" db="UniProtKB">
        <authorList>
            <consortium name="Ensembl"/>
        </authorList>
    </citation>
    <scope>IDENTIFICATION</scope>
</reference>
<dbReference type="InterPro" id="IPR036322">
    <property type="entry name" value="WD40_repeat_dom_sf"/>
</dbReference>
<evidence type="ECO:0000256" key="1">
    <source>
        <dbReference type="ARBA" id="ARBA00022574"/>
    </source>
</evidence>
<feature type="compositionally biased region" description="Polar residues" evidence="4">
    <location>
        <begin position="1031"/>
        <end position="1042"/>
    </location>
</feature>